<organism evidence="1 2">
    <name type="scientific">candidate division WS6 bacterium OLB20</name>
    <dbReference type="NCBI Taxonomy" id="1617426"/>
    <lineage>
        <taxon>Bacteria</taxon>
        <taxon>Candidatus Dojkabacteria</taxon>
    </lineage>
</organism>
<dbReference type="Proteomes" id="UP000070457">
    <property type="component" value="Unassembled WGS sequence"/>
</dbReference>
<protein>
    <submittedName>
        <fullName evidence="1">Uncharacterized protein</fullName>
    </submittedName>
</protein>
<dbReference type="EMBL" id="JYNZ01000003">
    <property type="protein sequence ID" value="KXK26992.1"/>
    <property type="molecule type" value="Genomic_DNA"/>
</dbReference>
<dbReference type="AlphaFoldDB" id="A0A136LZC0"/>
<gene>
    <name evidence="1" type="ORF">TR69_WS6001001016</name>
</gene>
<proteinExistence type="predicted"/>
<name>A0A136LZC0_9BACT</name>
<sequence length="84" mass="9246">MTGSPFFVIALTAVHCDCPLGIYPEKFGIILQKTLKVHLGRKNIVVTFFESLQVFFADLGDLGNLCNLELTLLASLFEQVPDCA</sequence>
<comment type="caution">
    <text evidence="1">The sequence shown here is derived from an EMBL/GenBank/DDBJ whole genome shotgun (WGS) entry which is preliminary data.</text>
</comment>
<reference evidence="1 2" key="1">
    <citation type="submission" date="2015-02" db="EMBL/GenBank/DDBJ databases">
        <title>Improved understanding of the partial-nitritation anammox process through 23 genomes representing the majority of the microbial community.</title>
        <authorList>
            <person name="Speth D.R."/>
            <person name="In T Zandt M."/>
            <person name="Guerrero Cruz S."/>
            <person name="Jetten M.S."/>
            <person name="Dutilh B.E."/>
        </authorList>
    </citation>
    <scope>NUCLEOTIDE SEQUENCE [LARGE SCALE GENOMIC DNA]</scope>
    <source>
        <strain evidence="1">OLB20</strain>
    </source>
</reference>
<evidence type="ECO:0000313" key="2">
    <source>
        <dbReference type="Proteomes" id="UP000070457"/>
    </source>
</evidence>
<evidence type="ECO:0000313" key="1">
    <source>
        <dbReference type="EMBL" id="KXK26992.1"/>
    </source>
</evidence>
<accession>A0A136LZC0</accession>